<feature type="binding site" evidence="11">
    <location>
        <position position="460"/>
    </location>
    <ligand>
        <name>ATP</name>
        <dbReference type="ChEBI" id="CHEBI:30616"/>
    </ligand>
</feature>
<dbReference type="GO" id="GO:0000287">
    <property type="term" value="F:magnesium ion binding"/>
    <property type="evidence" value="ECO:0007669"/>
    <property type="project" value="UniProtKB-UniRule"/>
</dbReference>
<evidence type="ECO:0000256" key="2">
    <source>
        <dbReference type="ARBA" id="ARBA00010385"/>
    </source>
</evidence>
<feature type="binding site" evidence="13">
    <location>
        <begin position="217"/>
        <end position="219"/>
    </location>
    <ligand>
        <name>substrate</name>
    </ligand>
</feature>
<feature type="binding site" evidence="11">
    <location>
        <position position="135"/>
    </location>
    <ligand>
        <name>ATP</name>
        <dbReference type="ChEBI" id="CHEBI:30616"/>
    </ligand>
</feature>
<feature type="binding site" evidence="11">
    <location>
        <position position="454"/>
    </location>
    <ligand>
        <name>ATP</name>
        <dbReference type="ChEBI" id="CHEBI:30616"/>
    </ligand>
</feature>
<evidence type="ECO:0000256" key="13">
    <source>
        <dbReference type="PIRSR" id="PIRSR001558-3"/>
    </source>
</evidence>
<evidence type="ECO:0000256" key="1">
    <source>
        <dbReference type="ARBA" id="ARBA00004965"/>
    </source>
</evidence>
<protein>
    <recommendedName>
        <fullName evidence="10">Glutathione synthetase</fullName>
        <shortName evidence="10">GSH-S</shortName>
        <ecNumber evidence="10">6.3.2.3</ecNumber>
    </recommendedName>
</protein>
<dbReference type="GO" id="GO:0043295">
    <property type="term" value="F:glutathione binding"/>
    <property type="evidence" value="ECO:0007669"/>
    <property type="project" value="UniProtKB-UniRule"/>
</dbReference>
<keyword evidence="5 10" id="KW-0317">Glutathione biosynthesis</keyword>
<evidence type="ECO:0000256" key="12">
    <source>
        <dbReference type="PIRSR" id="PIRSR001558-2"/>
    </source>
</evidence>
<evidence type="ECO:0000256" key="3">
    <source>
        <dbReference type="ARBA" id="ARBA00011738"/>
    </source>
</evidence>
<name>A0A9P8QC47_WICPI</name>
<feature type="binding site" evidence="11">
    <location>
        <position position="452"/>
    </location>
    <ligand>
        <name>ATP</name>
        <dbReference type="ChEBI" id="CHEBI:30616"/>
    </ligand>
</feature>
<reference evidence="15" key="1">
    <citation type="journal article" date="2021" name="Open Biol.">
        <title>Shared evolutionary footprints suggest mitochondrial oxidative damage underlies multiple complex I losses in fungi.</title>
        <authorList>
            <person name="Schikora-Tamarit M.A."/>
            <person name="Marcet-Houben M."/>
            <person name="Nosek J."/>
            <person name="Gabaldon T."/>
        </authorList>
    </citation>
    <scope>NUCLEOTIDE SEQUENCE</scope>
    <source>
        <strain evidence="15">CBS2887</strain>
    </source>
</reference>
<evidence type="ECO:0000313" key="16">
    <source>
        <dbReference type="Proteomes" id="UP000774326"/>
    </source>
</evidence>
<evidence type="ECO:0000256" key="10">
    <source>
        <dbReference type="PIRNR" id="PIRNR001558"/>
    </source>
</evidence>
<evidence type="ECO:0000256" key="4">
    <source>
        <dbReference type="ARBA" id="ARBA00022598"/>
    </source>
</evidence>
<feature type="binding site" evidence="12">
    <location>
        <position position="135"/>
    </location>
    <ligand>
        <name>Mg(2+)</name>
        <dbReference type="ChEBI" id="CHEBI:18420"/>
    </ligand>
</feature>
<accession>A0A9P8QC47</accession>
<dbReference type="InterPro" id="IPR016185">
    <property type="entry name" value="PreATP-grasp_dom_sf"/>
</dbReference>
<feature type="binding site" evidence="12">
    <location>
        <position position="137"/>
    </location>
    <ligand>
        <name>Mg(2+)</name>
        <dbReference type="ChEBI" id="CHEBI:18420"/>
    </ligand>
</feature>
<feature type="binding site" evidence="13">
    <location>
        <begin position="274"/>
        <end position="277"/>
    </location>
    <ligand>
        <name>substrate</name>
    </ligand>
</feature>
<comment type="similarity">
    <text evidence="2 10">Belongs to the eukaryotic GSH synthase family.</text>
</comment>
<feature type="binding site" evidence="11">
    <location>
        <begin position="368"/>
        <end position="377"/>
    </location>
    <ligand>
        <name>ATP</name>
        <dbReference type="ChEBI" id="CHEBI:30616"/>
    </ligand>
</feature>
<dbReference type="EC" id="6.3.2.3" evidence="10"/>
<dbReference type="Gene3D" id="3.30.1490.50">
    <property type="match status" value="1"/>
</dbReference>
<dbReference type="EMBL" id="JAEUBG010000624">
    <property type="protein sequence ID" value="KAH3687776.1"/>
    <property type="molecule type" value="Genomic_DNA"/>
</dbReference>
<gene>
    <name evidence="15" type="ORF">WICPIJ_001239</name>
</gene>
<feature type="binding site" evidence="13">
    <location>
        <begin position="139"/>
        <end position="142"/>
    </location>
    <ligand>
        <name>substrate</name>
    </ligand>
</feature>
<dbReference type="PANTHER" id="PTHR11130:SF0">
    <property type="entry name" value="GLUTATHIONE SYNTHETASE"/>
    <property type="match status" value="1"/>
</dbReference>
<dbReference type="PANTHER" id="PTHR11130">
    <property type="entry name" value="GLUTATHIONE SYNTHETASE"/>
    <property type="match status" value="1"/>
</dbReference>
<keyword evidence="8 10" id="KW-0067">ATP-binding</keyword>
<evidence type="ECO:0000313" key="15">
    <source>
        <dbReference type="EMBL" id="KAH3687776.1"/>
    </source>
</evidence>
<feature type="binding site" evidence="11">
    <location>
        <position position="313"/>
    </location>
    <ligand>
        <name>ATP</name>
        <dbReference type="ChEBI" id="CHEBI:30616"/>
    </ligand>
</feature>
<dbReference type="InterPro" id="IPR004887">
    <property type="entry name" value="GSH_synth_subst-bd"/>
</dbReference>
<dbReference type="InterPro" id="IPR014049">
    <property type="entry name" value="Glutathione_synthase_N_euk"/>
</dbReference>
<dbReference type="SUPFAM" id="SSF52440">
    <property type="entry name" value="PreATP-grasp domain"/>
    <property type="match status" value="1"/>
</dbReference>
<dbReference type="InterPro" id="IPR037013">
    <property type="entry name" value="GSH-S_sub-bd_sf"/>
</dbReference>
<feature type="binding site" evidence="11">
    <location>
        <position position="427"/>
    </location>
    <ligand>
        <name>ATP</name>
        <dbReference type="ChEBI" id="CHEBI:30616"/>
    </ligand>
</feature>
<comment type="subunit">
    <text evidence="3">Homodimer.</text>
</comment>
<proteinExistence type="inferred from homology"/>
<comment type="catalytic activity">
    <reaction evidence="10">
        <text>gamma-L-glutamyl-L-cysteine + glycine + ATP = glutathione + ADP + phosphate + H(+)</text>
        <dbReference type="Rhea" id="RHEA:13557"/>
        <dbReference type="ChEBI" id="CHEBI:15378"/>
        <dbReference type="ChEBI" id="CHEBI:30616"/>
        <dbReference type="ChEBI" id="CHEBI:43474"/>
        <dbReference type="ChEBI" id="CHEBI:57305"/>
        <dbReference type="ChEBI" id="CHEBI:57925"/>
        <dbReference type="ChEBI" id="CHEBI:58173"/>
        <dbReference type="ChEBI" id="CHEBI:456216"/>
        <dbReference type="EC" id="6.3.2.3"/>
    </reaction>
</comment>
<evidence type="ECO:0000256" key="11">
    <source>
        <dbReference type="PIRSR" id="PIRSR001558-1"/>
    </source>
</evidence>
<reference evidence="15" key="2">
    <citation type="submission" date="2021-01" db="EMBL/GenBank/DDBJ databases">
        <authorList>
            <person name="Schikora-Tamarit M.A."/>
        </authorList>
    </citation>
    <scope>NUCLEOTIDE SEQUENCE</scope>
    <source>
        <strain evidence="15">CBS2887</strain>
    </source>
</reference>
<comment type="pathway">
    <text evidence="1 10">Sulfur metabolism; glutathione biosynthesis; glutathione from L-cysteine and L-glutamate: step 2/2.</text>
</comment>
<dbReference type="OrthoDB" id="2020073at2759"/>
<dbReference type="FunFam" id="3.40.50.1760:FF:000001">
    <property type="entry name" value="Glutathione synthetase"/>
    <property type="match status" value="1"/>
</dbReference>
<dbReference type="Pfam" id="PF03917">
    <property type="entry name" value="GSH_synth_ATP"/>
    <property type="match status" value="1"/>
</dbReference>
<feature type="binding site" evidence="11">
    <location>
        <position position="379"/>
    </location>
    <ligand>
        <name>ATP</name>
        <dbReference type="ChEBI" id="CHEBI:30616"/>
    </ligand>
</feature>
<dbReference type="PIRSF" id="PIRSF001558">
    <property type="entry name" value="GSHase"/>
    <property type="match status" value="1"/>
</dbReference>
<dbReference type="InterPro" id="IPR005615">
    <property type="entry name" value="Glutathione_synthase"/>
</dbReference>
<keyword evidence="9 10" id="KW-0460">Magnesium</keyword>
<dbReference type="GO" id="GO:0005524">
    <property type="term" value="F:ATP binding"/>
    <property type="evidence" value="ECO:0007669"/>
    <property type="project" value="UniProtKB-UniRule"/>
</dbReference>
<dbReference type="InterPro" id="IPR014042">
    <property type="entry name" value="Glutathione_synthase_a-hlx"/>
</dbReference>
<dbReference type="SUPFAM" id="SSF56059">
    <property type="entry name" value="Glutathione synthetase ATP-binding domain-like"/>
    <property type="match status" value="1"/>
</dbReference>
<dbReference type="Gene3D" id="3.40.50.1760">
    <property type="entry name" value="Glutathione synthase, substrate-binding domain superfamily, eukaryotic"/>
    <property type="match status" value="1"/>
</dbReference>
<dbReference type="Gene3D" id="1.10.1080.10">
    <property type="entry name" value="Glutathione Synthetase, Chain A, domain 3"/>
    <property type="match status" value="1"/>
</dbReference>
<dbReference type="InterPro" id="IPR014709">
    <property type="entry name" value="Glutathione_synthase_C_euk"/>
</dbReference>
<dbReference type="Gene3D" id="3.30.470.20">
    <property type="entry name" value="ATP-grasp fold, B domain"/>
    <property type="match status" value="1"/>
</dbReference>
<feature type="binding site" evidence="12">
    <location>
        <position position="372"/>
    </location>
    <ligand>
        <name>Mg(2+)</name>
        <dbReference type="ChEBI" id="CHEBI:18420"/>
    </ligand>
</feature>
<feature type="binding site" evidence="11">
    <location>
        <begin position="401"/>
        <end position="404"/>
    </location>
    <ligand>
        <name>ATP</name>
        <dbReference type="ChEBI" id="CHEBI:30616"/>
    </ligand>
</feature>
<dbReference type="FunFam" id="3.30.1490.50:FF:000002">
    <property type="entry name" value="Glutathione synthetase"/>
    <property type="match status" value="1"/>
</dbReference>
<dbReference type="GO" id="GO:0005829">
    <property type="term" value="C:cytosol"/>
    <property type="evidence" value="ECO:0007669"/>
    <property type="project" value="TreeGrafter"/>
</dbReference>
<feature type="binding site" evidence="11">
    <location>
        <position position="223"/>
    </location>
    <ligand>
        <name>substrate</name>
    </ligand>
</feature>
<keyword evidence="16" id="KW-1185">Reference proteome</keyword>
<evidence type="ECO:0000256" key="9">
    <source>
        <dbReference type="ARBA" id="ARBA00022842"/>
    </source>
</evidence>
<comment type="cofactor">
    <cofactor evidence="10 12">
        <name>Mg(2+)</name>
        <dbReference type="ChEBI" id="CHEBI:18420"/>
    </cofactor>
    <text evidence="10 12">Binds 1 Mg(2+) ion per subunit.</text>
</comment>
<sequence>MSIPQLTAQQEAKLVLNLQQWALANSLIIYPPNHQPFQPVVAPVTLYPTPFSKKAFEDANDVQLAYNELYVKIVQEREFLVEVLEELSQFDKDFTGRLYSLYKESQASSGVKQDLKLGLFRSDYLVEEEQIKQVEFNTVSVSFGGLSSKVGQLHEFLNEIGAYDAENKGKKLHKSEDLPVSKSIKGLADGLATADLHYNGKNTDKKTVVLVVVQEGERNVFDQRLLEFELLATHGVKSVRFSLSEIESKTYVDPKTSKIYVRGTDEEISVVYFRSGYAPTDFKTEADWKARLILENSYAIKGPDLLTQLAGAKKIQQILTDETILSKFITTSPKLLNTFVKIYPMDDTELGLQGKKLAFETPEKYVLKPQREGGGNNIYKSDIPTFLKSIDEAEWQGYILMELINPATVVNKIIRNESLLSNEIISELGIFGTVLFDSKEVLSNTNAGWLLRSKFASSNEGGVAAGFGAVDSVYLV</sequence>
<dbReference type="Gene3D" id="3.30.1490.80">
    <property type="match status" value="1"/>
</dbReference>
<organism evidence="15 16">
    <name type="scientific">Wickerhamomyces pijperi</name>
    <name type="common">Yeast</name>
    <name type="synonym">Pichia pijperi</name>
    <dbReference type="NCBI Taxonomy" id="599730"/>
    <lineage>
        <taxon>Eukaryota</taxon>
        <taxon>Fungi</taxon>
        <taxon>Dikarya</taxon>
        <taxon>Ascomycota</taxon>
        <taxon>Saccharomycotina</taxon>
        <taxon>Saccharomycetes</taxon>
        <taxon>Phaffomycetales</taxon>
        <taxon>Wickerhamomycetaceae</taxon>
        <taxon>Wickerhamomyces</taxon>
    </lineage>
</organism>
<keyword evidence="6 10" id="KW-0479">Metal-binding</keyword>
<keyword evidence="4 10" id="KW-0436">Ligase</keyword>
<keyword evidence="7 10" id="KW-0547">Nucleotide-binding</keyword>
<dbReference type="AlphaFoldDB" id="A0A9P8QC47"/>
<feature type="domain" description="Glutathione synthase substrate-binding" evidence="14">
    <location>
        <begin position="207"/>
        <end position="310"/>
    </location>
</feature>
<dbReference type="GO" id="GO:0004363">
    <property type="term" value="F:glutathione synthase activity"/>
    <property type="evidence" value="ECO:0007669"/>
    <property type="project" value="UniProtKB-UniRule"/>
</dbReference>
<dbReference type="NCBIfam" id="TIGR01986">
    <property type="entry name" value="glut_syn_euk"/>
    <property type="match status" value="1"/>
</dbReference>
<evidence type="ECO:0000256" key="7">
    <source>
        <dbReference type="ARBA" id="ARBA00022741"/>
    </source>
</evidence>
<feature type="binding site" evidence="13">
    <location>
        <begin position="463"/>
        <end position="464"/>
    </location>
    <ligand>
        <name>substrate</name>
    </ligand>
</feature>
<evidence type="ECO:0000259" key="14">
    <source>
        <dbReference type="Pfam" id="PF03199"/>
    </source>
</evidence>
<evidence type="ECO:0000256" key="6">
    <source>
        <dbReference type="ARBA" id="ARBA00022723"/>
    </source>
</evidence>
<dbReference type="Proteomes" id="UP000774326">
    <property type="component" value="Unassembled WGS sequence"/>
</dbReference>
<comment type="caution">
    <text evidence="15">The sequence shown here is derived from an EMBL/GenBank/DDBJ whole genome shotgun (WGS) entry which is preliminary data.</text>
</comment>
<evidence type="ECO:0000256" key="8">
    <source>
        <dbReference type="ARBA" id="ARBA00022840"/>
    </source>
</evidence>
<evidence type="ECO:0000256" key="5">
    <source>
        <dbReference type="ARBA" id="ARBA00022684"/>
    </source>
</evidence>
<dbReference type="Pfam" id="PF03199">
    <property type="entry name" value="GSH_synthase"/>
    <property type="match status" value="1"/>
</dbReference>
<feature type="binding site" evidence="11">
    <location>
        <position position="121"/>
    </location>
    <ligand>
        <name>substrate</name>
    </ligand>
</feature>